<proteinExistence type="predicted"/>
<sequence length="135" mass="15787">MRQLIKEHRMQTMSLHLQSITREREIITDEMKNIIQGILPENDKTFNGEENPGSLAFKHYNCCPDSYKIVGRGFLAPTIRNEAKAKLTEEEYQLLKLGPRFIYNDPKAASRRRTTELTVLKRKIETRFFKKKASS</sequence>
<dbReference type="OrthoDB" id="10062544at2759"/>
<organism evidence="2 3">
    <name type="scientific">Rotaria socialis</name>
    <dbReference type="NCBI Taxonomy" id="392032"/>
    <lineage>
        <taxon>Eukaryota</taxon>
        <taxon>Metazoa</taxon>
        <taxon>Spiralia</taxon>
        <taxon>Gnathifera</taxon>
        <taxon>Rotifera</taxon>
        <taxon>Eurotatoria</taxon>
        <taxon>Bdelloidea</taxon>
        <taxon>Philodinida</taxon>
        <taxon>Philodinidae</taxon>
        <taxon>Rotaria</taxon>
    </lineage>
</organism>
<comment type="caution">
    <text evidence="2">The sequence shown here is derived from an EMBL/GenBank/DDBJ whole genome shotgun (WGS) entry which is preliminary data.</text>
</comment>
<evidence type="ECO:0000313" key="2">
    <source>
        <dbReference type="EMBL" id="CAF4521411.1"/>
    </source>
</evidence>
<dbReference type="Proteomes" id="UP000663873">
    <property type="component" value="Unassembled WGS sequence"/>
</dbReference>
<evidence type="ECO:0000313" key="1">
    <source>
        <dbReference type="EMBL" id="CAF3233347.1"/>
    </source>
</evidence>
<dbReference type="EMBL" id="CAJOBP010007767">
    <property type="protein sequence ID" value="CAF4521411.1"/>
    <property type="molecule type" value="Genomic_DNA"/>
</dbReference>
<dbReference type="EMBL" id="CAJNXB010002306">
    <property type="protein sequence ID" value="CAF3233347.1"/>
    <property type="molecule type" value="Genomic_DNA"/>
</dbReference>
<feature type="non-terminal residue" evidence="2">
    <location>
        <position position="135"/>
    </location>
</feature>
<gene>
    <name evidence="1" type="ORF">TIS948_LOCUS14222</name>
    <name evidence="2" type="ORF">UJA718_LOCUS27635</name>
</gene>
<dbReference type="AlphaFoldDB" id="A0A820WSM0"/>
<keyword evidence="3" id="KW-1185">Reference proteome</keyword>
<accession>A0A820WSM0</accession>
<evidence type="ECO:0000313" key="3">
    <source>
        <dbReference type="Proteomes" id="UP000663873"/>
    </source>
</evidence>
<name>A0A820WSM0_9BILA</name>
<dbReference type="Proteomes" id="UP000663825">
    <property type="component" value="Unassembled WGS sequence"/>
</dbReference>
<protein>
    <submittedName>
        <fullName evidence="2">Uncharacterized protein</fullName>
    </submittedName>
</protein>
<reference evidence="2" key="1">
    <citation type="submission" date="2021-02" db="EMBL/GenBank/DDBJ databases">
        <authorList>
            <person name="Nowell W R."/>
        </authorList>
    </citation>
    <scope>NUCLEOTIDE SEQUENCE</scope>
</reference>